<name>A0A0F9SC43_9ZZZZ</name>
<comment type="caution">
    <text evidence="2">The sequence shown here is derived from an EMBL/GenBank/DDBJ whole genome shotgun (WGS) entry which is preliminary data.</text>
</comment>
<gene>
    <name evidence="2" type="ORF">LCGC14_0471570</name>
</gene>
<accession>A0A0F9SC43</accession>
<dbReference type="SUPFAM" id="SSF46785">
    <property type="entry name" value="Winged helix' DNA-binding domain"/>
    <property type="match status" value="1"/>
</dbReference>
<dbReference type="Pfam" id="PF13601">
    <property type="entry name" value="HTH_34"/>
    <property type="match status" value="1"/>
</dbReference>
<dbReference type="Gene3D" id="1.10.10.10">
    <property type="entry name" value="Winged helix-like DNA-binding domain superfamily/Winged helix DNA-binding domain"/>
    <property type="match status" value="1"/>
</dbReference>
<proteinExistence type="predicted"/>
<sequence length="116" mass="13534">MDFNQDKIIKEIFEKKNQINSTSFTITRFMLLTLLSYFIDGLQFRELKASLKVSDGNISSNLLYLAKMGYINKNAIEFDNKKLHYYTITENGKVELKKILNWMALIKKLLGVTNDE</sequence>
<dbReference type="InterPro" id="IPR036390">
    <property type="entry name" value="WH_DNA-bd_sf"/>
</dbReference>
<protein>
    <recommendedName>
        <fullName evidence="1">Winged helix DNA-binding domain-containing protein</fullName>
    </recommendedName>
</protein>
<evidence type="ECO:0000313" key="2">
    <source>
        <dbReference type="EMBL" id="KKN66435.1"/>
    </source>
</evidence>
<evidence type="ECO:0000259" key="1">
    <source>
        <dbReference type="Pfam" id="PF13601"/>
    </source>
</evidence>
<organism evidence="2">
    <name type="scientific">marine sediment metagenome</name>
    <dbReference type="NCBI Taxonomy" id="412755"/>
    <lineage>
        <taxon>unclassified sequences</taxon>
        <taxon>metagenomes</taxon>
        <taxon>ecological metagenomes</taxon>
    </lineage>
</organism>
<feature type="domain" description="Winged helix DNA-binding" evidence="1">
    <location>
        <begin position="28"/>
        <end position="104"/>
    </location>
</feature>
<reference evidence="2" key="1">
    <citation type="journal article" date="2015" name="Nature">
        <title>Complex archaea that bridge the gap between prokaryotes and eukaryotes.</title>
        <authorList>
            <person name="Spang A."/>
            <person name="Saw J.H."/>
            <person name="Jorgensen S.L."/>
            <person name="Zaremba-Niedzwiedzka K."/>
            <person name="Martijn J."/>
            <person name="Lind A.E."/>
            <person name="van Eijk R."/>
            <person name="Schleper C."/>
            <person name="Guy L."/>
            <person name="Ettema T.J."/>
        </authorList>
    </citation>
    <scope>NUCLEOTIDE SEQUENCE</scope>
</reference>
<dbReference type="InterPro" id="IPR027395">
    <property type="entry name" value="WH_DNA-bd_dom"/>
</dbReference>
<dbReference type="InterPro" id="IPR036388">
    <property type="entry name" value="WH-like_DNA-bd_sf"/>
</dbReference>
<dbReference type="AlphaFoldDB" id="A0A0F9SC43"/>
<dbReference type="EMBL" id="LAZR01000501">
    <property type="protein sequence ID" value="KKN66435.1"/>
    <property type="molecule type" value="Genomic_DNA"/>
</dbReference>